<protein>
    <recommendedName>
        <fullName evidence="2">Type II secretion system protein H</fullName>
    </recommendedName>
    <alternativeName>
        <fullName evidence="10">General secretion pathway protein H</fullName>
    </alternativeName>
</protein>
<evidence type="ECO:0000313" key="13">
    <source>
        <dbReference type="EMBL" id="WKD49318.1"/>
    </source>
</evidence>
<keyword evidence="6 11" id="KW-0812">Transmembrane</keyword>
<dbReference type="Pfam" id="PF07963">
    <property type="entry name" value="N_methyl"/>
    <property type="match status" value="1"/>
</dbReference>
<evidence type="ECO:0000256" key="4">
    <source>
        <dbReference type="ARBA" id="ARBA00022481"/>
    </source>
</evidence>
<dbReference type="InterPro" id="IPR045584">
    <property type="entry name" value="Pilin-like"/>
</dbReference>
<keyword evidence="8 11" id="KW-0472">Membrane</keyword>
<evidence type="ECO:0000256" key="11">
    <source>
        <dbReference type="SAM" id="Phobius"/>
    </source>
</evidence>
<feature type="domain" description="General secretion pathway GspH" evidence="12">
    <location>
        <begin position="56"/>
        <end position="178"/>
    </location>
</feature>
<keyword evidence="4" id="KW-0488">Methylation</keyword>
<evidence type="ECO:0000256" key="2">
    <source>
        <dbReference type="ARBA" id="ARBA00021549"/>
    </source>
</evidence>
<dbReference type="InterPro" id="IPR022346">
    <property type="entry name" value="T2SS_GspH"/>
</dbReference>
<dbReference type="SUPFAM" id="SSF54523">
    <property type="entry name" value="Pili subunits"/>
    <property type="match status" value="1"/>
</dbReference>
<gene>
    <name evidence="13" type="ORF">M8T91_15655</name>
</gene>
<dbReference type="Pfam" id="PF12019">
    <property type="entry name" value="GspH"/>
    <property type="match status" value="1"/>
</dbReference>
<keyword evidence="14" id="KW-1185">Reference proteome</keyword>
<dbReference type="EMBL" id="CP098023">
    <property type="protein sequence ID" value="WKD49318.1"/>
    <property type="molecule type" value="Genomic_DNA"/>
</dbReference>
<evidence type="ECO:0000256" key="5">
    <source>
        <dbReference type="ARBA" id="ARBA00022519"/>
    </source>
</evidence>
<dbReference type="Proteomes" id="UP001321520">
    <property type="component" value="Chromosome"/>
</dbReference>
<evidence type="ECO:0000256" key="7">
    <source>
        <dbReference type="ARBA" id="ARBA00022989"/>
    </source>
</evidence>
<evidence type="ECO:0000256" key="10">
    <source>
        <dbReference type="ARBA" id="ARBA00030775"/>
    </source>
</evidence>
<dbReference type="InterPro" id="IPR012902">
    <property type="entry name" value="N_methyl_site"/>
</dbReference>
<evidence type="ECO:0000313" key="14">
    <source>
        <dbReference type="Proteomes" id="UP001321520"/>
    </source>
</evidence>
<keyword evidence="3" id="KW-1003">Cell membrane</keyword>
<keyword evidence="5" id="KW-0997">Cell inner membrane</keyword>
<dbReference type="Gene3D" id="3.55.40.10">
    <property type="entry name" value="minor pseudopilin epsh domain"/>
    <property type="match status" value="1"/>
</dbReference>
<evidence type="ECO:0000256" key="9">
    <source>
        <dbReference type="ARBA" id="ARBA00025772"/>
    </source>
</evidence>
<reference evidence="13 14" key="1">
    <citation type="submission" date="2022-05" db="EMBL/GenBank/DDBJ databases">
        <title>Microbulbifer sp. nov., isolated from sponge.</title>
        <authorList>
            <person name="Gao L."/>
        </authorList>
    </citation>
    <scope>NUCLEOTIDE SEQUENCE [LARGE SCALE GENOMIC DNA]</scope>
    <source>
        <strain evidence="13 14">MI-G</strain>
    </source>
</reference>
<keyword evidence="7 11" id="KW-1133">Transmembrane helix</keyword>
<accession>A0ABY9E8I2</accession>
<organism evidence="13 14">
    <name type="scientific">Microbulbifer spongiae</name>
    <dbReference type="NCBI Taxonomy" id="2944933"/>
    <lineage>
        <taxon>Bacteria</taxon>
        <taxon>Pseudomonadati</taxon>
        <taxon>Pseudomonadota</taxon>
        <taxon>Gammaproteobacteria</taxon>
        <taxon>Cellvibrionales</taxon>
        <taxon>Microbulbiferaceae</taxon>
        <taxon>Microbulbifer</taxon>
    </lineage>
</organism>
<comment type="subcellular location">
    <subcellularLocation>
        <location evidence="1">Cell inner membrane</location>
        <topology evidence="1">Single-pass membrane protein</topology>
    </subcellularLocation>
</comment>
<feature type="transmembrane region" description="Helical" evidence="11">
    <location>
        <begin position="21"/>
        <end position="42"/>
    </location>
</feature>
<dbReference type="NCBIfam" id="TIGR02532">
    <property type="entry name" value="IV_pilin_GFxxxE"/>
    <property type="match status" value="1"/>
</dbReference>
<evidence type="ECO:0000259" key="12">
    <source>
        <dbReference type="Pfam" id="PF12019"/>
    </source>
</evidence>
<evidence type="ECO:0000256" key="8">
    <source>
        <dbReference type="ARBA" id="ARBA00023136"/>
    </source>
</evidence>
<dbReference type="PROSITE" id="PS00409">
    <property type="entry name" value="PROKAR_NTER_METHYL"/>
    <property type="match status" value="1"/>
</dbReference>
<evidence type="ECO:0000256" key="6">
    <source>
        <dbReference type="ARBA" id="ARBA00022692"/>
    </source>
</evidence>
<sequence length="187" mass="19634">MWYRQGGSNPEADSRQTGFTLIELMVTLAVLAILIAVAVPSFTDMINNNRSVALSEAFVNALNFTRSEAVKRGARVSICASDNGTGCTAANTWPNGWIVFVDTAASDSAAPIVGQVLRVKEIAHDKAEITVDQGVAARRFIRFTGLGTLGPFAEVEIRAGISDCSGKSARTVTIGGAGVISVAKLDC</sequence>
<comment type="similarity">
    <text evidence="9">Belongs to the GSP H family.</text>
</comment>
<evidence type="ECO:0000256" key="3">
    <source>
        <dbReference type="ARBA" id="ARBA00022475"/>
    </source>
</evidence>
<name>A0ABY9E8I2_9GAMM</name>
<evidence type="ECO:0000256" key="1">
    <source>
        <dbReference type="ARBA" id="ARBA00004377"/>
    </source>
</evidence>
<dbReference type="RefSeq" id="WP_301415109.1">
    <property type="nucleotide sequence ID" value="NZ_CP098023.1"/>
</dbReference>
<proteinExistence type="inferred from homology"/>